<keyword evidence="2" id="KW-1185">Reference proteome</keyword>
<name>A0ABU8B9S7_9BRAD</name>
<accession>A0ABU8B9S7</accession>
<comment type="caution">
    <text evidence="1">The sequence shown here is derived from an EMBL/GenBank/DDBJ whole genome shotgun (WGS) entry which is preliminary data.</text>
</comment>
<evidence type="ECO:0000313" key="1">
    <source>
        <dbReference type="EMBL" id="MEH2555299.1"/>
    </source>
</evidence>
<dbReference type="RefSeq" id="WP_334480328.1">
    <property type="nucleotide sequence ID" value="NZ_JAZHRV010000001.1"/>
</dbReference>
<dbReference type="Proteomes" id="UP001364224">
    <property type="component" value="Unassembled WGS sequence"/>
</dbReference>
<reference evidence="1 2" key="1">
    <citation type="submission" date="2024-02" db="EMBL/GenBank/DDBJ databases">
        <title>Adaptive strategies in a cosmopolitan and abundant soil bacterium.</title>
        <authorList>
            <person name="Carini P."/>
        </authorList>
    </citation>
    <scope>NUCLEOTIDE SEQUENCE [LARGE SCALE GENOMIC DNA]</scope>
    <source>
        <strain evidence="1 2">AZCC 1608</strain>
    </source>
</reference>
<gene>
    <name evidence="1" type="ORF">V1286_002828</name>
</gene>
<protein>
    <submittedName>
        <fullName evidence="1">Uncharacterized protein</fullName>
    </submittedName>
</protein>
<evidence type="ECO:0000313" key="2">
    <source>
        <dbReference type="Proteomes" id="UP001364224"/>
    </source>
</evidence>
<dbReference type="EMBL" id="JAZHRV010000001">
    <property type="protein sequence ID" value="MEH2555299.1"/>
    <property type="molecule type" value="Genomic_DNA"/>
</dbReference>
<proteinExistence type="predicted"/>
<organism evidence="1 2">
    <name type="scientific">Bradyrhizobium algeriense</name>
    <dbReference type="NCBI Taxonomy" id="634784"/>
    <lineage>
        <taxon>Bacteria</taxon>
        <taxon>Pseudomonadati</taxon>
        <taxon>Pseudomonadota</taxon>
        <taxon>Alphaproteobacteria</taxon>
        <taxon>Hyphomicrobiales</taxon>
        <taxon>Nitrobacteraceae</taxon>
        <taxon>Bradyrhizobium</taxon>
    </lineage>
</organism>
<sequence length="89" mass="10160">MDTAPDFAEPVIGRAFARPVGSIRATLSLIVELESLSLQLHYYQHAFSLFWRQVWQPAHTLGVKRIGARERAALFTDLPQMRVELSWGH</sequence>